<sequence>MSRKINSDSNVAPAMKHEVELARLHLPSPNIWLLILIPTISWFITVV</sequence>
<comment type="caution">
    <text evidence="2">The sequence shown here is derived from an EMBL/GenBank/DDBJ whole genome shotgun (WGS) entry which is preliminary data.</text>
</comment>
<proteinExistence type="predicted"/>
<feature type="transmembrane region" description="Helical" evidence="1">
    <location>
        <begin position="21"/>
        <end position="44"/>
    </location>
</feature>
<dbReference type="Proteomes" id="UP000050465">
    <property type="component" value="Unassembled WGS sequence"/>
</dbReference>
<keyword evidence="1" id="KW-0472">Membrane</keyword>
<name>A0A0P7YZ35_9CYAN</name>
<evidence type="ECO:0000256" key="1">
    <source>
        <dbReference type="SAM" id="Phobius"/>
    </source>
</evidence>
<protein>
    <submittedName>
        <fullName evidence="2">Uncharacterized protein</fullName>
    </submittedName>
</protein>
<reference evidence="2 3" key="1">
    <citation type="submission" date="2015-09" db="EMBL/GenBank/DDBJ databases">
        <title>Identification and resolution of microdiversity through metagenomic sequencing of parallel consortia.</title>
        <authorList>
            <person name="Nelson W.C."/>
            <person name="Romine M.F."/>
            <person name="Lindemann S.R."/>
        </authorList>
    </citation>
    <scope>NUCLEOTIDE SEQUENCE [LARGE SCALE GENOMIC DNA]</scope>
    <source>
        <strain evidence="2">Ana</strain>
    </source>
</reference>
<dbReference type="STRING" id="1666911.HLUCCA11_05350"/>
<dbReference type="AlphaFoldDB" id="A0A0P7YZ35"/>
<accession>A0A0P7YZ35</accession>
<evidence type="ECO:0000313" key="3">
    <source>
        <dbReference type="Proteomes" id="UP000050465"/>
    </source>
</evidence>
<keyword evidence="1" id="KW-1133">Transmembrane helix</keyword>
<dbReference type="EMBL" id="LJZR01000005">
    <property type="protein sequence ID" value="KPQ36592.1"/>
    <property type="molecule type" value="Genomic_DNA"/>
</dbReference>
<organism evidence="2 3">
    <name type="scientific">Phormidesmis priestleyi Ana</name>
    <dbReference type="NCBI Taxonomy" id="1666911"/>
    <lineage>
        <taxon>Bacteria</taxon>
        <taxon>Bacillati</taxon>
        <taxon>Cyanobacteriota</taxon>
        <taxon>Cyanophyceae</taxon>
        <taxon>Leptolyngbyales</taxon>
        <taxon>Leptolyngbyaceae</taxon>
        <taxon>Phormidesmis</taxon>
    </lineage>
</organism>
<evidence type="ECO:0000313" key="2">
    <source>
        <dbReference type="EMBL" id="KPQ36592.1"/>
    </source>
</evidence>
<gene>
    <name evidence="2" type="ORF">HLUCCA11_05350</name>
</gene>
<keyword evidence="1" id="KW-0812">Transmembrane</keyword>